<name>A0AAV7V160_PLEWA</name>
<keyword evidence="2" id="KW-1185">Reference proteome</keyword>
<reference evidence="1" key="1">
    <citation type="journal article" date="2022" name="bioRxiv">
        <title>Sequencing and chromosome-scale assembly of the giantPleurodeles waltlgenome.</title>
        <authorList>
            <person name="Brown T."/>
            <person name="Elewa A."/>
            <person name="Iarovenko S."/>
            <person name="Subramanian E."/>
            <person name="Araus A.J."/>
            <person name="Petzold A."/>
            <person name="Susuki M."/>
            <person name="Suzuki K.-i.T."/>
            <person name="Hayashi T."/>
            <person name="Toyoda A."/>
            <person name="Oliveira C."/>
            <person name="Osipova E."/>
            <person name="Leigh N.D."/>
            <person name="Simon A."/>
            <person name="Yun M.H."/>
        </authorList>
    </citation>
    <scope>NUCLEOTIDE SEQUENCE</scope>
    <source>
        <strain evidence="1">20211129_DDA</strain>
        <tissue evidence="1">Liver</tissue>
    </source>
</reference>
<dbReference type="AlphaFoldDB" id="A0AAV7V160"/>
<gene>
    <name evidence="1" type="ORF">NDU88_003044</name>
</gene>
<dbReference type="EMBL" id="JANPWB010000004">
    <property type="protein sequence ID" value="KAJ1193748.1"/>
    <property type="molecule type" value="Genomic_DNA"/>
</dbReference>
<proteinExistence type="predicted"/>
<sequence length="124" mass="14257">MGKVVPDTDWRVREEEKLLARNDNFDVKKSARATKVRVGDWVMIRKPVKKGGFPGRSKLVRVVKLFTNAVKTEDSRIWNLNRVVVINKDAVGKGQEFIKKDSAIGVRKSERKIVTPKYLEEYVT</sequence>
<evidence type="ECO:0000313" key="2">
    <source>
        <dbReference type="Proteomes" id="UP001066276"/>
    </source>
</evidence>
<accession>A0AAV7V160</accession>
<protein>
    <submittedName>
        <fullName evidence="1">Uncharacterized protein</fullName>
    </submittedName>
</protein>
<organism evidence="1 2">
    <name type="scientific">Pleurodeles waltl</name>
    <name type="common">Iberian ribbed newt</name>
    <dbReference type="NCBI Taxonomy" id="8319"/>
    <lineage>
        <taxon>Eukaryota</taxon>
        <taxon>Metazoa</taxon>
        <taxon>Chordata</taxon>
        <taxon>Craniata</taxon>
        <taxon>Vertebrata</taxon>
        <taxon>Euteleostomi</taxon>
        <taxon>Amphibia</taxon>
        <taxon>Batrachia</taxon>
        <taxon>Caudata</taxon>
        <taxon>Salamandroidea</taxon>
        <taxon>Salamandridae</taxon>
        <taxon>Pleurodelinae</taxon>
        <taxon>Pleurodeles</taxon>
    </lineage>
</organism>
<evidence type="ECO:0000313" key="1">
    <source>
        <dbReference type="EMBL" id="KAJ1193748.1"/>
    </source>
</evidence>
<dbReference type="Proteomes" id="UP001066276">
    <property type="component" value="Chromosome 2_2"/>
</dbReference>
<comment type="caution">
    <text evidence="1">The sequence shown here is derived from an EMBL/GenBank/DDBJ whole genome shotgun (WGS) entry which is preliminary data.</text>
</comment>